<evidence type="ECO:0000313" key="1">
    <source>
        <dbReference type="EMBL" id="VDI81409.1"/>
    </source>
</evidence>
<comment type="caution">
    <text evidence="1">The sequence shown here is derived from an EMBL/GenBank/DDBJ whole genome shotgun (WGS) entry which is preliminary data.</text>
</comment>
<keyword evidence="2" id="KW-1185">Reference proteome</keyword>
<dbReference type="EMBL" id="UYJE01010254">
    <property type="protein sequence ID" value="VDI81409.1"/>
    <property type="molecule type" value="Genomic_DNA"/>
</dbReference>
<protein>
    <submittedName>
        <fullName evidence="1">Uncharacterized protein</fullName>
    </submittedName>
</protein>
<name>A0A8B6HMA0_MYTGA</name>
<dbReference type="AlphaFoldDB" id="A0A8B6HMA0"/>
<dbReference type="Proteomes" id="UP000596742">
    <property type="component" value="Unassembled WGS sequence"/>
</dbReference>
<organism evidence="1 2">
    <name type="scientific">Mytilus galloprovincialis</name>
    <name type="common">Mediterranean mussel</name>
    <dbReference type="NCBI Taxonomy" id="29158"/>
    <lineage>
        <taxon>Eukaryota</taxon>
        <taxon>Metazoa</taxon>
        <taxon>Spiralia</taxon>
        <taxon>Lophotrochozoa</taxon>
        <taxon>Mollusca</taxon>
        <taxon>Bivalvia</taxon>
        <taxon>Autobranchia</taxon>
        <taxon>Pteriomorphia</taxon>
        <taxon>Mytilida</taxon>
        <taxon>Mytiloidea</taxon>
        <taxon>Mytilidae</taxon>
        <taxon>Mytilinae</taxon>
        <taxon>Mytilus</taxon>
    </lineage>
</organism>
<gene>
    <name evidence="1" type="ORF">MGAL_10B039563</name>
</gene>
<accession>A0A8B6HMA0</accession>
<evidence type="ECO:0000313" key="2">
    <source>
        <dbReference type="Proteomes" id="UP000596742"/>
    </source>
</evidence>
<reference evidence="1" key="1">
    <citation type="submission" date="2018-11" db="EMBL/GenBank/DDBJ databases">
        <authorList>
            <person name="Alioto T."/>
            <person name="Alioto T."/>
        </authorList>
    </citation>
    <scope>NUCLEOTIDE SEQUENCE</scope>
</reference>
<sequence length="84" mass="9896">MVSDNSKNVYQEFAAYTLGQLKDYLTARGLSCRGIKKHLESSGFGWTRKDFFPILMREIQQKYFNPVKEWSKDYEVIGKIFGKY</sequence>
<proteinExistence type="predicted"/>